<dbReference type="Pfam" id="PF26331">
    <property type="entry name" value="DUF8086"/>
    <property type="match status" value="1"/>
</dbReference>
<dbReference type="AlphaFoldDB" id="A0AA87NPY4"/>
<dbReference type="InterPro" id="IPR058399">
    <property type="entry name" value="DUF8086"/>
</dbReference>
<dbReference type="Proteomes" id="UP000014634">
    <property type="component" value="Unassembled WGS sequence"/>
</dbReference>
<reference evidence="2 3" key="1">
    <citation type="submission" date="2013-04" db="EMBL/GenBank/DDBJ databases">
        <title>The Genome Sequence of Treponema medium ATCC 700293.</title>
        <authorList>
            <consortium name="The Broad Institute Genomics Platform"/>
            <person name="Earl A."/>
            <person name="Ward D."/>
            <person name="Feldgarden M."/>
            <person name="Gevers D."/>
            <person name="Leonetti C."/>
            <person name="Blanton J.M."/>
            <person name="Dewhirst F.E."/>
            <person name="Izard J."/>
            <person name="Walker B."/>
            <person name="Young S."/>
            <person name="Zeng Q."/>
            <person name="Gargeya S."/>
            <person name="Fitzgerald M."/>
            <person name="Haas B."/>
            <person name="Abouelleil A."/>
            <person name="Allen A.W."/>
            <person name="Alvarado L."/>
            <person name="Arachchi H.M."/>
            <person name="Berlin A.M."/>
            <person name="Chapman S.B."/>
            <person name="Gainer-Dewar J."/>
            <person name="Goldberg J."/>
            <person name="Griggs A."/>
            <person name="Gujja S."/>
            <person name="Hansen M."/>
            <person name="Howarth C."/>
            <person name="Imamovic A."/>
            <person name="Ireland A."/>
            <person name="Larimer J."/>
            <person name="McCowan C."/>
            <person name="Murphy C."/>
            <person name="Pearson M."/>
            <person name="Poon T.W."/>
            <person name="Priest M."/>
            <person name="Roberts A."/>
            <person name="Saif S."/>
            <person name="Shea T."/>
            <person name="Sisk P."/>
            <person name="Sykes S."/>
            <person name="Wortman J."/>
            <person name="Nusbaum C."/>
            <person name="Birren B."/>
        </authorList>
    </citation>
    <scope>NUCLEOTIDE SEQUENCE [LARGE SCALE GENOMIC DNA]</scope>
    <source>
        <strain evidence="2 3">ATCC 700293</strain>
    </source>
</reference>
<dbReference type="EMBL" id="ATFE01000016">
    <property type="protein sequence ID" value="EPF27707.1"/>
    <property type="molecule type" value="Genomic_DNA"/>
</dbReference>
<sequence>MRNSILALPLVAALVFSACTKQKTETEMPPAQKNASVVPVEVPSANHWKYFSVGDNGSVELKNADTISEIPATVFKPWTEAVQVSDFGLNNGDAVFLINKCGLYPIRSLQSNAQLPVGHELFSYVTAGDLYTVDGQYFIRIYQNSIFLSRGISENTHFLLRTDSEGTTYTPVADVTNLHLPKEAQCKSLKQVGGQWYASFKADNGTDISFSYVKCSNFASFMQEDAYKHIEQLSVEAFRAACEPPLYKQMPDMLKELVDTIESNRDLYLKVFTQDSADGAVFFKPARNQTNDTMEERVPVTVYAVQYSQRGGNRSAAILLPDGTLMLNMSGRGIRKVQLPSLPENFHYTAFFISDTAITAAWEESIFYEVGRTGIFTAELSELGL</sequence>
<name>A0AA87NPY4_TREMD</name>
<dbReference type="PROSITE" id="PS51257">
    <property type="entry name" value="PROKAR_LIPOPROTEIN"/>
    <property type="match status" value="1"/>
</dbReference>
<dbReference type="RefSeq" id="WP_016524129.1">
    <property type="nucleotide sequence ID" value="NZ_KE332517.1"/>
</dbReference>
<feature type="signal peptide" evidence="1">
    <location>
        <begin position="1"/>
        <end position="18"/>
    </location>
</feature>
<feature type="chain" id="PRO_5041686225" description="Lipoprotein" evidence="1">
    <location>
        <begin position="19"/>
        <end position="385"/>
    </location>
</feature>
<evidence type="ECO:0008006" key="4">
    <source>
        <dbReference type="Google" id="ProtNLM"/>
    </source>
</evidence>
<comment type="caution">
    <text evidence="2">The sequence shown here is derived from an EMBL/GenBank/DDBJ whole genome shotgun (WGS) entry which is preliminary data.</text>
</comment>
<evidence type="ECO:0000313" key="3">
    <source>
        <dbReference type="Proteomes" id="UP000014634"/>
    </source>
</evidence>
<accession>A0AA87NPY4</accession>
<proteinExistence type="predicted"/>
<gene>
    <name evidence="2" type="ORF">HMPREF9195_02205</name>
</gene>
<protein>
    <recommendedName>
        <fullName evidence="4">Lipoprotein</fullName>
    </recommendedName>
</protein>
<organism evidence="2 3">
    <name type="scientific">Treponema medium ATCC 700293</name>
    <dbReference type="NCBI Taxonomy" id="1125700"/>
    <lineage>
        <taxon>Bacteria</taxon>
        <taxon>Pseudomonadati</taxon>
        <taxon>Spirochaetota</taxon>
        <taxon>Spirochaetia</taxon>
        <taxon>Spirochaetales</taxon>
        <taxon>Treponemataceae</taxon>
        <taxon>Treponema</taxon>
    </lineage>
</organism>
<keyword evidence="1" id="KW-0732">Signal</keyword>
<evidence type="ECO:0000256" key="1">
    <source>
        <dbReference type="SAM" id="SignalP"/>
    </source>
</evidence>
<evidence type="ECO:0000313" key="2">
    <source>
        <dbReference type="EMBL" id="EPF27707.1"/>
    </source>
</evidence>